<proteinExistence type="predicted"/>
<name>A0ABP7RX32_9BACT</name>
<dbReference type="Proteomes" id="UP001500567">
    <property type="component" value="Unassembled WGS sequence"/>
</dbReference>
<accession>A0ABP7RX32</accession>
<dbReference type="EMBL" id="BAABDJ010000007">
    <property type="protein sequence ID" value="GAA4003479.1"/>
    <property type="molecule type" value="Genomic_DNA"/>
</dbReference>
<protein>
    <submittedName>
        <fullName evidence="1">Uncharacterized protein</fullName>
    </submittedName>
</protein>
<evidence type="ECO:0000313" key="2">
    <source>
        <dbReference type="Proteomes" id="UP001500567"/>
    </source>
</evidence>
<comment type="caution">
    <text evidence="1">The sequence shown here is derived from an EMBL/GenBank/DDBJ whole genome shotgun (WGS) entry which is preliminary data.</text>
</comment>
<dbReference type="RefSeq" id="WP_345071899.1">
    <property type="nucleotide sequence ID" value="NZ_BAABDJ010000007.1"/>
</dbReference>
<keyword evidence="2" id="KW-1185">Reference proteome</keyword>
<reference evidence="2" key="1">
    <citation type="journal article" date="2019" name="Int. J. Syst. Evol. Microbiol.">
        <title>The Global Catalogue of Microorganisms (GCM) 10K type strain sequencing project: providing services to taxonomists for standard genome sequencing and annotation.</title>
        <authorList>
            <consortium name="The Broad Institute Genomics Platform"/>
            <consortium name="The Broad Institute Genome Sequencing Center for Infectious Disease"/>
            <person name="Wu L."/>
            <person name="Ma J."/>
        </authorList>
    </citation>
    <scope>NUCLEOTIDE SEQUENCE [LARGE SCALE GENOMIC DNA]</scope>
    <source>
        <strain evidence="2">JCM 17224</strain>
    </source>
</reference>
<sequence length="250" mass="27177">MHGRYSVFPVAGVLLGLAGRTGRAQARMLTPQEVRALSAGYYSPSEYDRVVAKAALTPEQAYFTPDWQPGTLRTAGGETVGVAAVRYNVARRLVEVRDSGGPAGLRIVPVGGLRGFTPGAAGKPGSHTFETRPVSRAANGRNFFEVLTPGPLQILLLLHTLEEKSANWIAAYNLETRPASVNRLTRLFVAKPGQHGVEELPLKRKAGAKLFGRQAPRVAAYATEKKLRYEQVPDLVWLVAYYNDLLKAAQ</sequence>
<evidence type="ECO:0000313" key="1">
    <source>
        <dbReference type="EMBL" id="GAA4003479.1"/>
    </source>
</evidence>
<organism evidence="1 2">
    <name type="scientific">Hymenobacter fastidiosus</name>
    <dbReference type="NCBI Taxonomy" id="486264"/>
    <lineage>
        <taxon>Bacteria</taxon>
        <taxon>Pseudomonadati</taxon>
        <taxon>Bacteroidota</taxon>
        <taxon>Cytophagia</taxon>
        <taxon>Cytophagales</taxon>
        <taxon>Hymenobacteraceae</taxon>
        <taxon>Hymenobacter</taxon>
    </lineage>
</organism>
<gene>
    <name evidence="1" type="ORF">GCM10022408_13810</name>
</gene>